<dbReference type="SUPFAM" id="SSF51230">
    <property type="entry name" value="Single hybrid motif"/>
    <property type="match status" value="1"/>
</dbReference>
<name>A0A2G9TV42_TELCI</name>
<evidence type="ECO:0000313" key="5">
    <source>
        <dbReference type="Proteomes" id="UP000230423"/>
    </source>
</evidence>
<proteinExistence type="predicted"/>
<dbReference type="Gene3D" id="3.20.20.70">
    <property type="entry name" value="Aldolase class I"/>
    <property type="match status" value="2"/>
</dbReference>
<dbReference type="InterPro" id="IPR003379">
    <property type="entry name" value="Carboxylase_cons_dom"/>
</dbReference>
<evidence type="ECO:0000256" key="1">
    <source>
        <dbReference type="ARBA" id="ARBA00023267"/>
    </source>
</evidence>
<dbReference type="SUPFAM" id="SSF51569">
    <property type="entry name" value="Aldolase"/>
    <property type="match status" value="1"/>
</dbReference>
<evidence type="ECO:0000313" key="4">
    <source>
        <dbReference type="EMBL" id="PIO61797.1"/>
    </source>
</evidence>
<dbReference type="AlphaFoldDB" id="A0A2G9TV42"/>
<dbReference type="GO" id="GO:0004736">
    <property type="term" value="F:pyruvate carboxylase activity"/>
    <property type="evidence" value="ECO:0007669"/>
    <property type="project" value="TreeGrafter"/>
</dbReference>
<gene>
    <name evidence="4" type="ORF">TELCIR_16667</name>
</gene>
<dbReference type="SUPFAM" id="SSF89000">
    <property type="entry name" value="post-HMGL domain-like"/>
    <property type="match status" value="1"/>
</dbReference>
<dbReference type="EMBL" id="KZ370393">
    <property type="protein sequence ID" value="PIO61797.1"/>
    <property type="molecule type" value="Genomic_DNA"/>
</dbReference>
<dbReference type="Gene3D" id="3.10.600.10">
    <property type="entry name" value="pyruvate carboxylase f1077a mutant domain"/>
    <property type="match status" value="1"/>
</dbReference>
<dbReference type="PROSITE" id="PS50968">
    <property type="entry name" value="BIOTINYL_LIPOYL"/>
    <property type="match status" value="1"/>
</dbReference>
<dbReference type="Gene3D" id="2.40.50.100">
    <property type="match status" value="1"/>
</dbReference>
<dbReference type="FunFam" id="3.20.20.70:FF:000033">
    <property type="entry name" value="Pyruvate carboxylase"/>
    <property type="match status" value="1"/>
</dbReference>
<accession>A0A2G9TV42</accession>
<reference evidence="4 5" key="1">
    <citation type="submission" date="2015-09" db="EMBL/GenBank/DDBJ databases">
        <title>Draft genome of the parasitic nematode Teladorsagia circumcincta isolate WARC Sus (inbred).</title>
        <authorList>
            <person name="Mitreva M."/>
        </authorList>
    </citation>
    <scope>NUCLEOTIDE SEQUENCE [LARGE SCALE GENOMIC DNA]</scope>
    <source>
        <strain evidence="4 5">S</strain>
    </source>
</reference>
<dbReference type="FunFam" id="2.40.50.100:FF:000003">
    <property type="entry name" value="Acetyl-CoA carboxylase biotin carboxyl carrier protein"/>
    <property type="match status" value="1"/>
</dbReference>
<evidence type="ECO:0000259" key="3">
    <source>
        <dbReference type="PROSITE" id="PS50991"/>
    </source>
</evidence>
<dbReference type="InterPro" id="IPR000089">
    <property type="entry name" value="Biotin_lipoyl"/>
</dbReference>
<dbReference type="InterPro" id="IPR011053">
    <property type="entry name" value="Single_hybrid_motif"/>
</dbReference>
<dbReference type="Pfam" id="PF00682">
    <property type="entry name" value="HMGL-like"/>
    <property type="match status" value="1"/>
</dbReference>
<protein>
    <submittedName>
        <fullName evidence="4">Putative pyruvate carboxylase</fullName>
    </submittedName>
</protein>
<keyword evidence="1" id="KW-0092">Biotin</keyword>
<evidence type="ECO:0000259" key="2">
    <source>
        <dbReference type="PROSITE" id="PS50968"/>
    </source>
</evidence>
<keyword evidence="5" id="KW-1185">Reference proteome</keyword>
<dbReference type="PROSITE" id="PS50991">
    <property type="entry name" value="PYR_CT"/>
    <property type="match status" value="1"/>
</dbReference>
<dbReference type="CDD" id="cd07937">
    <property type="entry name" value="DRE_TIM_PC_TC_5S"/>
    <property type="match status" value="1"/>
</dbReference>
<dbReference type="Pfam" id="PF02436">
    <property type="entry name" value="PYC_OADA"/>
    <property type="match status" value="1"/>
</dbReference>
<sequence length="558" mass="61101">MTGSPPPVGLRQVLVKDGPEAFARAVRRTSGCMITDTTFRFCELAVKSGMDVFRVFDCLNYVPNLVVGMEAAGKAGGVVEAAISYTGDVSDRTRTQYNLQYYLDLAEELVKAQAHVLCIKDMAGVLKPEAAKLLVGALRDKFPDIPIHVHTHDTAGAGVASMLECAKAGADVVDAAVDSMSGMTSQPSMGAIVASLQGTQHDTGLNLDAVSKYSAYWELARQLYAPFECTTTMKSGNADVYKHEIPGGQYTNLQFQAFSLGLGSQFDEVKQMYREANLALGDIIKVTPSSKIVGDLAQFMVQNNLTRETLVDRADDLSFPKSVVDYMQGNIGQPPYGFPEPLRTKVLRGKPKVKGRAGESLPPMDFEKVKKELEDRHERPLRDQDVMSYAMFPSVFEEFEQFRAAYGPVDKLPTRIFFTGLDIAEEVDVEIEKGKTLAIQLLAEGKLNSKGEREVFFYLNGQMRSIFVQDKEASKEIVTRPKALPGVRGSIGAPMPGEILELKVKEGDKVVPKQPLFVLSAMKMEMVIDTPIAGTVKKIYLAQGTKCSAGDLVVEIEH</sequence>
<dbReference type="PANTHER" id="PTHR43778:SF2">
    <property type="entry name" value="PYRUVATE CARBOXYLASE, MITOCHONDRIAL"/>
    <property type="match status" value="1"/>
</dbReference>
<dbReference type="OrthoDB" id="196847at2759"/>
<dbReference type="Proteomes" id="UP000230423">
    <property type="component" value="Unassembled WGS sequence"/>
</dbReference>
<dbReference type="InterPro" id="IPR055268">
    <property type="entry name" value="PCB-like"/>
</dbReference>
<dbReference type="GO" id="GO:0006094">
    <property type="term" value="P:gluconeogenesis"/>
    <property type="evidence" value="ECO:0007669"/>
    <property type="project" value="TreeGrafter"/>
</dbReference>
<organism evidence="4 5">
    <name type="scientific">Teladorsagia circumcincta</name>
    <name type="common">Brown stomach worm</name>
    <name type="synonym">Ostertagia circumcincta</name>
    <dbReference type="NCBI Taxonomy" id="45464"/>
    <lineage>
        <taxon>Eukaryota</taxon>
        <taxon>Metazoa</taxon>
        <taxon>Ecdysozoa</taxon>
        <taxon>Nematoda</taxon>
        <taxon>Chromadorea</taxon>
        <taxon>Rhabditida</taxon>
        <taxon>Rhabditina</taxon>
        <taxon>Rhabditomorpha</taxon>
        <taxon>Strongyloidea</taxon>
        <taxon>Trichostrongylidae</taxon>
        <taxon>Teladorsagia</taxon>
    </lineage>
</organism>
<dbReference type="Pfam" id="PF00364">
    <property type="entry name" value="Biotin_lipoyl"/>
    <property type="match status" value="1"/>
</dbReference>
<keyword evidence="4" id="KW-0670">Pyruvate</keyword>
<dbReference type="InterPro" id="IPR000891">
    <property type="entry name" value="PYR_CT"/>
</dbReference>
<feature type="domain" description="Pyruvate carboxyltransferase" evidence="3">
    <location>
        <begin position="1"/>
        <end position="211"/>
    </location>
</feature>
<dbReference type="PANTHER" id="PTHR43778">
    <property type="entry name" value="PYRUVATE CARBOXYLASE"/>
    <property type="match status" value="1"/>
</dbReference>
<feature type="domain" description="Lipoyl-binding" evidence="2">
    <location>
        <begin position="482"/>
        <end position="557"/>
    </location>
</feature>
<dbReference type="GO" id="GO:0005737">
    <property type="term" value="C:cytoplasm"/>
    <property type="evidence" value="ECO:0007669"/>
    <property type="project" value="TreeGrafter"/>
</dbReference>
<dbReference type="CDD" id="cd06850">
    <property type="entry name" value="biotinyl_domain"/>
    <property type="match status" value="1"/>
</dbReference>
<dbReference type="InterPro" id="IPR013785">
    <property type="entry name" value="Aldolase_TIM"/>
</dbReference>